<dbReference type="Pfam" id="PF02668">
    <property type="entry name" value="TauD"/>
    <property type="match status" value="1"/>
</dbReference>
<dbReference type="PANTHER" id="PTHR30468:SF1">
    <property type="entry name" value="ALPHA-KETOGLUTARATE-DEPENDENT SULFONATE DIOXYGENASE"/>
    <property type="match status" value="1"/>
</dbReference>
<protein>
    <submittedName>
        <fullName evidence="7">TauD/TfdA family dioxygenase</fullName>
    </submittedName>
</protein>
<accession>A0AAE9ZCX2</accession>
<dbReference type="SUPFAM" id="SSF51197">
    <property type="entry name" value="Clavaminate synthase-like"/>
    <property type="match status" value="1"/>
</dbReference>
<proteinExistence type="inferred from homology"/>
<evidence type="ECO:0000256" key="4">
    <source>
        <dbReference type="ARBA" id="ARBA00023002"/>
    </source>
</evidence>
<keyword evidence="5" id="KW-0408">Iron</keyword>
<feature type="domain" description="TauD/TfdA-like" evidence="6">
    <location>
        <begin position="4"/>
        <end position="276"/>
    </location>
</feature>
<dbReference type="EMBL" id="CP118166">
    <property type="protein sequence ID" value="WDI30303.1"/>
    <property type="molecule type" value="Genomic_DNA"/>
</dbReference>
<evidence type="ECO:0000313" key="7">
    <source>
        <dbReference type="EMBL" id="WDI30303.1"/>
    </source>
</evidence>
<dbReference type="Proteomes" id="UP001214043">
    <property type="component" value="Chromosome"/>
</dbReference>
<evidence type="ECO:0000259" key="6">
    <source>
        <dbReference type="Pfam" id="PF02668"/>
    </source>
</evidence>
<dbReference type="GO" id="GO:0005737">
    <property type="term" value="C:cytoplasm"/>
    <property type="evidence" value="ECO:0007669"/>
    <property type="project" value="TreeGrafter"/>
</dbReference>
<dbReference type="InterPro" id="IPR042098">
    <property type="entry name" value="TauD-like_sf"/>
</dbReference>
<dbReference type="KEGG" id="hfl:PUV54_10070"/>
<reference evidence="7" key="1">
    <citation type="submission" date="2023-02" db="EMBL/GenBank/DDBJ databases">
        <title>Genome sequence of Hyphococcus flavus.</title>
        <authorList>
            <person name="Rong J.-C."/>
            <person name="Zhao Q."/>
            <person name="Yi M."/>
            <person name="Wu J.-Y."/>
        </authorList>
    </citation>
    <scope>NUCLEOTIDE SEQUENCE</scope>
    <source>
        <strain evidence="7">MCCC 1K03223</strain>
    </source>
</reference>
<gene>
    <name evidence="7" type="ORF">PUV54_10070</name>
</gene>
<evidence type="ECO:0000256" key="1">
    <source>
        <dbReference type="ARBA" id="ARBA00005896"/>
    </source>
</evidence>
<keyword evidence="3 7" id="KW-0223">Dioxygenase</keyword>
<organism evidence="7 8">
    <name type="scientific">Hyphococcus flavus</name>
    <dbReference type="NCBI Taxonomy" id="1866326"/>
    <lineage>
        <taxon>Bacteria</taxon>
        <taxon>Pseudomonadati</taxon>
        <taxon>Pseudomonadota</taxon>
        <taxon>Alphaproteobacteria</taxon>
        <taxon>Parvularculales</taxon>
        <taxon>Parvularculaceae</taxon>
        <taxon>Hyphococcus</taxon>
    </lineage>
</organism>
<dbReference type="GO" id="GO:0006790">
    <property type="term" value="P:sulfur compound metabolic process"/>
    <property type="evidence" value="ECO:0007669"/>
    <property type="project" value="TreeGrafter"/>
</dbReference>
<evidence type="ECO:0000313" key="8">
    <source>
        <dbReference type="Proteomes" id="UP001214043"/>
    </source>
</evidence>
<dbReference type="GO" id="GO:0000908">
    <property type="term" value="F:taurine dioxygenase activity"/>
    <property type="evidence" value="ECO:0007669"/>
    <property type="project" value="TreeGrafter"/>
</dbReference>
<evidence type="ECO:0000256" key="3">
    <source>
        <dbReference type="ARBA" id="ARBA00022964"/>
    </source>
</evidence>
<keyword evidence="2" id="KW-0479">Metal-binding</keyword>
<evidence type="ECO:0000256" key="5">
    <source>
        <dbReference type="ARBA" id="ARBA00023004"/>
    </source>
</evidence>
<name>A0AAE9ZCX2_9PROT</name>
<dbReference type="InterPro" id="IPR051323">
    <property type="entry name" value="AtsK-like"/>
</dbReference>
<dbReference type="RefSeq" id="WP_274492101.1">
    <property type="nucleotide sequence ID" value="NZ_CP118166.1"/>
</dbReference>
<dbReference type="PANTHER" id="PTHR30468">
    <property type="entry name" value="ALPHA-KETOGLUTARATE-DEPENDENT SULFONATE DIOXYGENASE"/>
    <property type="match status" value="1"/>
</dbReference>
<comment type="similarity">
    <text evidence="1">Belongs to the TfdA dioxygenase family.</text>
</comment>
<dbReference type="Gene3D" id="3.60.130.10">
    <property type="entry name" value="Clavaminate synthase-like"/>
    <property type="match status" value="1"/>
</dbReference>
<evidence type="ECO:0000256" key="2">
    <source>
        <dbReference type="ARBA" id="ARBA00022723"/>
    </source>
</evidence>
<keyword evidence="4" id="KW-0560">Oxidoreductase</keyword>
<sequence>MTLEVKPSGEACGATVTGIDLTTPLTPETVAEIRSAWLAHHVLAFPDQAMNDDDLERFTLYFGPFGDDPFIASIPGRDHIIAVKREADETAPVFAESWHTDWSFQKTPPAGTCLFGITIPPMGGDTLFANQHLALENMPDELRTKLEGKIAIHSARVPYAKEGVYGEADAQNRSMDIRASADALAAEHKHPIIRKHPETGREGIFGCVGYVVGFEGMSEAESMALLAELYVWQTREEFQYRHKWRENMLVMWDNRSVLHMATGGYDGHARLLHRTTIGAS</sequence>
<keyword evidence="8" id="KW-1185">Reference proteome</keyword>
<dbReference type="InterPro" id="IPR003819">
    <property type="entry name" value="TauD/TfdA-like"/>
</dbReference>
<dbReference type="AlphaFoldDB" id="A0AAE9ZCX2"/>
<dbReference type="GO" id="GO:0046872">
    <property type="term" value="F:metal ion binding"/>
    <property type="evidence" value="ECO:0007669"/>
    <property type="project" value="UniProtKB-KW"/>
</dbReference>